<dbReference type="InterPro" id="IPR004524">
    <property type="entry name" value="Asp-tRNA-ligase_1"/>
</dbReference>
<dbReference type="InterPro" id="IPR045864">
    <property type="entry name" value="aa-tRNA-synth_II/BPL/LPL"/>
</dbReference>
<dbReference type="GO" id="GO:0005737">
    <property type="term" value="C:cytoplasm"/>
    <property type="evidence" value="ECO:0007669"/>
    <property type="project" value="InterPro"/>
</dbReference>
<dbReference type="GO" id="GO:0003676">
    <property type="term" value="F:nucleic acid binding"/>
    <property type="evidence" value="ECO:0007669"/>
    <property type="project" value="InterPro"/>
</dbReference>
<dbReference type="Gene3D" id="3.30.930.10">
    <property type="entry name" value="Bira Bifunctional Protein, Domain 2"/>
    <property type="match status" value="1"/>
</dbReference>
<keyword evidence="3" id="KW-0547">Nucleotide-binding</keyword>
<feature type="domain" description="Aminoacyl-transfer RNA synthetases class-II family profile" evidence="7">
    <location>
        <begin position="144"/>
        <end position="572"/>
    </location>
</feature>
<keyword evidence="5" id="KW-0648">Protein biosynthesis</keyword>
<evidence type="ECO:0000256" key="6">
    <source>
        <dbReference type="ARBA" id="ARBA00023146"/>
    </source>
</evidence>
<dbReference type="GeneID" id="6481347"/>
<dbReference type="SUPFAM" id="SSF55681">
    <property type="entry name" value="Class II aaRS and biotin synthetases"/>
    <property type="match status" value="1"/>
</dbReference>
<evidence type="ECO:0000256" key="2">
    <source>
        <dbReference type="ARBA" id="ARBA00022598"/>
    </source>
</evidence>
<reference evidence="8" key="2">
    <citation type="journal article" date="2008" name="Curr. Biol.">
        <title>Chromatophore genome sequence of Paulinella sheds light on acquisition of photosynthesis by eukaryotes.</title>
        <authorList>
            <person name="Nowack E.C.M."/>
            <person name="Melkonian M."/>
            <person name="Gloeckner G."/>
        </authorList>
    </citation>
    <scope>NUCLEOTIDE SEQUENCE [LARGE SCALE GENOMIC DNA]</scope>
</reference>
<name>B1X4F6_PAUCH</name>
<dbReference type="InterPro" id="IPR004364">
    <property type="entry name" value="Aa-tRNA-synt_II"/>
</dbReference>
<gene>
    <name evidence="8" type="primary">aspS</name>
    <name evidence="8" type="ordered locus">PCC_0385</name>
</gene>
<dbReference type="AlphaFoldDB" id="B1X4F6"/>
<evidence type="ECO:0000256" key="4">
    <source>
        <dbReference type="ARBA" id="ARBA00022840"/>
    </source>
</evidence>
<evidence type="ECO:0000259" key="7">
    <source>
        <dbReference type="PROSITE" id="PS50862"/>
    </source>
</evidence>
<dbReference type="GO" id="GO:0004815">
    <property type="term" value="F:aspartate-tRNA ligase activity"/>
    <property type="evidence" value="ECO:0007669"/>
    <property type="project" value="TreeGrafter"/>
</dbReference>
<dbReference type="GO" id="GO:0005524">
    <property type="term" value="F:ATP binding"/>
    <property type="evidence" value="ECO:0007669"/>
    <property type="project" value="UniProtKB-KW"/>
</dbReference>
<dbReference type="Pfam" id="PF00152">
    <property type="entry name" value="tRNA-synt_2"/>
    <property type="match status" value="1"/>
</dbReference>
<evidence type="ECO:0000256" key="3">
    <source>
        <dbReference type="ARBA" id="ARBA00022741"/>
    </source>
</evidence>
<dbReference type="SUPFAM" id="SSF50249">
    <property type="entry name" value="Nucleic acid-binding proteins"/>
    <property type="match status" value="1"/>
</dbReference>
<dbReference type="PROSITE" id="PS50862">
    <property type="entry name" value="AA_TRNA_LIGASE_II"/>
    <property type="match status" value="1"/>
</dbReference>
<dbReference type="Pfam" id="PF01336">
    <property type="entry name" value="tRNA_anti-codon"/>
    <property type="match status" value="1"/>
</dbReference>
<dbReference type="PANTHER" id="PTHR22594">
    <property type="entry name" value="ASPARTYL/LYSYL-TRNA SYNTHETASE"/>
    <property type="match status" value="1"/>
</dbReference>
<dbReference type="InterPro" id="IPR004115">
    <property type="entry name" value="GAD-like_sf"/>
</dbReference>
<keyword evidence="4" id="KW-0067">ATP-binding</keyword>
<dbReference type="RefSeq" id="YP_002049035.1">
    <property type="nucleotide sequence ID" value="NC_011087.1"/>
</dbReference>
<keyword evidence="8" id="KW-0934">Plastid</keyword>
<dbReference type="InterPro" id="IPR047090">
    <property type="entry name" value="AspRS_core"/>
</dbReference>
<dbReference type="GO" id="GO:0006422">
    <property type="term" value="P:aspartyl-tRNA aminoacylation"/>
    <property type="evidence" value="ECO:0007669"/>
    <property type="project" value="TreeGrafter"/>
</dbReference>
<evidence type="ECO:0000256" key="5">
    <source>
        <dbReference type="ARBA" id="ARBA00022917"/>
    </source>
</evidence>
<proteinExistence type="inferred from homology"/>
<dbReference type="InterPro" id="IPR029351">
    <property type="entry name" value="GAD_dom"/>
</dbReference>
<protein>
    <submittedName>
        <fullName evidence="8">Aspartyl-tRNA synthetase</fullName>
    </submittedName>
</protein>
<reference evidence="8" key="1">
    <citation type="submission" date="2007-08" db="EMBL/GenBank/DDBJ databases">
        <authorList>
            <person name="Gloeckner G."/>
            <person name="Nowack E."/>
            <person name="Melkonian M."/>
        </authorList>
    </citation>
    <scope>NUCLEOTIDE SEQUENCE</scope>
</reference>
<dbReference type="PRINTS" id="PR01042">
    <property type="entry name" value="TRNASYNTHASP"/>
</dbReference>
<dbReference type="HAMAP" id="MF_00044">
    <property type="entry name" value="Asp_tRNA_synth_type1"/>
    <property type="match status" value="1"/>
</dbReference>
<dbReference type="NCBIfam" id="TIGR00459">
    <property type="entry name" value="aspS_bact"/>
    <property type="match status" value="1"/>
</dbReference>
<evidence type="ECO:0000313" key="8">
    <source>
        <dbReference type="EMBL" id="ACB42825.1"/>
    </source>
</evidence>
<dbReference type="InterPro" id="IPR002312">
    <property type="entry name" value="Asp/Asn-tRNA-synth_IIb"/>
</dbReference>
<dbReference type="CDD" id="cd04317">
    <property type="entry name" value="EcAspRS_like_N"/>
    <property type="match status" value="1"/>
</dbReference>
<dbReference type="SUPFAM" id="SSF55261">
    <property type="entry name" value="GAD domain-like"/>
    <property type="match status" value="1"/>
</dbReference>
<sequence>MRSHGCGDLRITNVANSVQLSGWVDRFRDHGGVIFIDLRDQSGTIQIKVDPEQGPELFTQAEHLRNETVLKVEGMVAARPTLSINERLSTGEIEVIAKSLTVLNSVNGTFPFSVSIHDDENVREELRLRYRYLDLRRERMNNNLRLRHNTVKAARRFLENEGFIEIETPLLTRSTPEGARDYLVPSRVCGGEWFALPQSPQIFKQLLMVGGIERYYQIARCFRDEDLRADRQPEFTQIDMEMSFMNQKEILRLNESLIASIWKEVKDIELQLPFTRMTWHEATERYGTDRPDARYGMELVNISDIVKNIEFKVFSSAIANGGSVKCIAIPEGNDAISNTRIKPGGDILREAEASGAGGLAFIRVRENGEIDSIGAIKNNLSEKQKLELLIRTGAEPGTLLLFGAGDTSTVNRVLNRVRQYIARDLVLIASASDNKIWNFLWVTDFPMFEFNKEENRLEALHHPFCSPNLKDLGDDTANYRKRLPNARAQAYDLVLNGLELGGGSLRIHNSELQKQVLQTIGLSAEEAQRQFGFLMDALNMGAPPHGGIAFGLDRLVMLLAGEESIRDTIAFPKTQQARCLMTQAPSNVSNKQLEELYVASTWNPEKQ</sequence>
<keyword evidence="2" id="KW-0436">Ligase</keyword>
<dbReference type="CDD" id="cd00777">
    <property type="entry name" value="AspRS_core"/>
    <property type="match status" value="1"/>
</dbReference>
<dbReference type="Gene3D" id="3.30.1360.30">
    <property type="entry name" value="GAD-like domain"/>
    <property type="match status" value="1"/>
</dbReference>
<evidence type="ECO:0000256" key="1">
    <source>
        <dbReference type="ARBA" id="ARBA00006303"/>
    </source>
</evidence>
<dbReference type="NCBIfam" id="NF001750">
    <property type="entry name" value="PRK00476.1"/>
    <property type="match status" value="1"/>
</dbReference>
<dbReference type="Gene3D" id="2.40.50.140">
    <property type="entry name" value="Nucleic acid-binding proteins"/>
    <property type="match status" value="1"/>
</dbReference>
<dbReference type="InterPro" id="IPR004365">
    <property type="entry name" value="NA-bd_OB_tRNA"/>
</dbReference>
<dbReference type="InterPro" id="IPR012340">
    <property type="entry name" value="NA-bd_OB-fold"/>
</dbReference>
<geneLocation type="organellar chromatophore" evidence="8"/>
<comment type="similarity">
    <text evidence="1">Belongs to the class-II aminoacyl-tRNA synthetase family. Type 1 subfamily.</text>
</comment>
<dbReference type="InterPro" id="IPR047089">
    <property type="entry name" value="Asp-tRNA-ligase_1_N"/>
</dbReference>
<keyword evidence="6 8" id="KW-0030">Aminoacyl-tRNA synthetase</keyword>
<dbReference type="PANTHER" id="PTHR22594:SF5">
    <property type="entry name" value="ASPARTATE--TRNA LIGASE, MITOCHONDRIAL"/>
    <property type="match status" value="1"/>
</dbReference>
<dbReference type="EMBL" id="CP000815">
    <property type="protein sequence ID" value="ACB42825.1"/>
    <property type="molecule type" value="Genomic_DNA"/>
</dbReference>
<dbReference type="InterPro" id="IPR006195">
    <property type="entry name" value="aa-tRNA-synth_II"/>
</dbReference>
<dbReference type="Pfam" id="PF02938">
    <property type="entry name" value="GAD"/>
    <property type="match status" value="1"/>
</dbReference>
<accession>B1X4F6</accession>
<organism evidence="8">
    <name type="scientific">Paulinella chromatophora</name>
    <dbReference type="NCBI Taxonomy" id="39717"/>
    <lineage>
        <taxon>Eukaryota</taxon>
        <taxon>Sar</taxon>
        <taxon>Rhizaria</taxon>
        <taxon>Cercozoa</taxon>
        <taxon>Imbricatea</taxon>
        <taxon>Silicofilosea</taxon>
        <taxon>Euglyphida</taxon>
        <taxon>Paulinellidae</taxon>
        <taxon>Paulinella</taxon>
    </lineage>
</organism>